<accession>A0A917ZDD5</accession>
<proteinExistence type="predicted"/>
<gene>
    <name evidence="1" type="ORF">GCM10011348_20220</name>
</gene>
<dbReference type="Proteomes" id="UP000599578">
    <property type="component" value="Unassembled WGS sequence"/>
</dbReference>
<reference evidence="1 2" key="1">
    <citation type="journal article" date="2014" name="Int. J. Syst. Evol. Microbiol.">
        <title>Complete genome sequence of Corynebacterium casei LMG S-19264T (=DSM 44701T), isolated from a smear-ripened cheese.</title>
        <authorList>
            <consortium name="US DOE Joint Genome Institute (JGI-PGF)"/>
            <person name="Walter F."/>
            <person name="Albersmeier A."/>
            <person name="Kalinowski J."/>
            <person name="Ruckert C."/>
        </authorList>
    </citation>
    <scope>NUCLEOTIDE SEQUENCE [LARGE SCALE GENOMIC DNA]</scope>
    <source>
        <strain evidence="1 2">CGMCC 1.7286</strain>
    </source>
</reference>
<comment type="caution">
    <text evidence="1">The sequence shown here is derived from an EMBL/GenBank/DDBJ whole genome shotgun (WGS) entry which is preliminary data.</text>
</comment>
<evidence type="ECO:0000313" key="2">
    <source>
        <dbReference type="Proteomes" id="UP000599578"/>
    </source>
</evidence>
<dbReference type="RefSeq" id="WP_188860463.1">
    <property type="nucleotide sequence ID" value="NZ_BMLT01000004.1"/>
</dbReference>
<protein>
    <recommendedName>
        <fullName evidence="3">Phasin domain-containing protein</fullName>
    </recommendedName>
</protein>
<sequence>MNQSVTELFDTSLLDAVEQWNDYANDNAQTERVLWGLFTPVKDSLQIAQQVMEAVQAGNWTLPASLPDPEVLGGITSELGDIQAAAFQKMLDEVGRYQNTGAEAGKLLSEALETSGEPQKQLASWLEASLKVTKAYQEDFNQQLADLGAIQSAYTAWWQKSVESLFAGKA</sequence>
<organism evidence="1 2">
    <name type="scientific">Marinobacterium nitratireducens</name>
    <dbReference type="NCBI Taxonomy" id="518897"/>
    <lineage>
        <taxon>Bacteria</taxon>
        <taxon>Pseudomonadati</taxon>
        <taxon>Pseudomonadota</taxon>
        <taxon>Gammaproteobacteria</taxon>
        <taxon>Oceanospirillales</taxon>
        <taxon>Oceanospirillaceae</taxon>
        <taxon>Marinobacterium</taxon>
    </lineage>
</organism>
<name>A0A917ZDD5_9GAMM</name>
<dbReference type="EMBL" id="BMLT01000004">
    <property type="protein sequence ID" value="GGO81363.1"/>
    <property type="molecule type" value="Genomic_DNA"/>
</dbReference>
<evidence type="ECO:0000313" key="1">
    <source>
        <dbReference type="EMBL" id="GGO81363.1"/>
    </source>
</evidence>
<keyword evidence="2" id="KW-1185">Reference proteome</keyword>
<dbReference type="AlphaFoldDB" id="A0A917ZDD5"/>
<evidence type="ECO:0008006" key="3">
    <source>
        <dbReference type="Google" id="ProtNLM"/>
    </source>
</evidence>